<evidence type="ECO:0000256" key="13">
    <source>
        <dbReference type="ARBA" id="ARBA00022741"/>
    </source>
</evidence>
<keyword evidence="14 25" id="KW-0418">Kinase</keyword>
<evidence type="ECO:0000256" key="20">
    <source>
        <dbReference type="ARBA" id="ARBA00023136"/>
    </source>
</evidence>
<dbReference type="SMART" id="SM00387">
    <property type="entry name" value="HATPase_c"/>
    <property type="match status" value="1"/>
</dbReference>
<evidence type="ECO:0000313" key="25">
    <source>
        <dbReference type="EMBL" id="MFC6334677.1"/>
    </source>
</evidence>
<evidence type="ECO:0000256" key="10">
    <source>
        <dbReference type="ARBA" id="ARBA00022679"/>
    </source>
</evidence>
<dbReference type="InterPro" id="IPR050482">
    <property type="entry name" value="Sensor_HK_TwoCompSys"/>
</dbReference>
<keyword evidence="18" id="KW-0902">Two-component regulatory system</keyword>
<dbReference type="InterPro" id="IPR004358">
    <property type="entry name" value="Sig_transdc_His_kin-like_C"/>
</dbReference>
<evidence type="ECO:0000256" key="18">
    <source>
        <dbReference type="ARBA" id="ARBA00023012"/>
    </source>
</evidence>
<evidence type="ECO:0000256" key="23">
    <source>
        <dbReference type="SAM" id="Phobius"/>
    </source>
</evidence>
<dbReference type="RefSeq" id="WP_379237447.1">
    <property type="nucleotide sequence ID" value="NZ_JBHSTE010000007.1"/>
</dbReference>
<dbReference type="Gene3D" id="3.30.565.10">
    <property type="entry name" value="Histidine kinase-like ATPase, C-terminal domain"/>
    <property type="match status" value="1"/>
</dbReference>
<keyword evidence="12" id="KW-0479">Metal-binding</keyword>
<evidence type="ECO:0000256" key="4">
    <source>
        <dbReference type="ARBA" id="ARBA00004651"/>
    </source>
</evidence>
<dbReference type="PRINTS" id="PR00344">
    <property type="entry name" value="BCTRLSENSOR"/>
</dbReference>
<evidence type="ECO:0000313" key="26">
    <source>
        <dbReference type="Proteomes" id="UP001596233"/>
    </source>
</evidence>
<feature type="transmembrane region" description="Helical" evidence="23">
    <location>
        <begin position="12"/>
        <end position="36"/>
    </location>
</feature>
<dbReference type="CDD" id="cd16917">
    <property type="entry name" value="HATPase_UhpB-NarQ-NarX-like"/>
    <property type="match status" value="1"/>
</dbReference>
<dbReference type="InterPro" id="IPR036890">
    <property type="entry name" value="HATPase_C_sf"/>
</dbReference>
<evidence type="ECO:0000256" key="14">
    <source>
        <dbReference type="ARBA" id="ARBA00022777"/>
    </source>
</evidence>
<protein>
    <recommendedName>
        <fullName evidence="6">Oxygen sensor histidine kinase NreB</fullName>
        <ecNumber evidence="5">2.7.13.3</ecNumber>
    </recommendedName>
    <alternativeName>
        <fullName evidence="22">Nitrogen regulation protein B</fullName>
    </alternativeName>
</protein>
<evidence type="ECO:0000256" key="22">
    <source>
        <dbReference type="ARBA" id="ARBA00030800"/>
    </source>
</evidence>
<evidence type="ECO:0000256" key="8">
    <source>
        <dbReference type="ARBA" id="ARBA00022485"/>
    </source>
</evidence>
<keyword evidence="17" id="KW-0408">Iron</keyword>
<evidence type="ECO:0000256" key="16">
    <source>
        <dbReference type="ARBA" id="ARBA00022989"/>
    </source>
</evidence>
<comment type="catalytic activity">
    <reaction evidence="1">
        <text>ATP + protein L-histidine = ADP + protein N-phospho-L-histidine.</text>
        <dbReference type="EC" id="2.7.13.3"/>
    </reaction>
</comment>
<accession>A0ABW1V7I6</accession>
<keyword evidence="20 23" id="KW-0472">Membrane</keyword>
<dbReference type="Gene3D" id="6.10.340.10">
    <property type="match status" value="1"/>
</dbReference>
<feature type="domain" description="Histidine kinase" evidence="24">
    <location>
        <begin position="149"/>
        <end position="339"/>
    </location>
</feature>
<evidence type="ECO:0000256" key="12">
    <source>
        <dbReference type="ARBA" id="ARBA00022723"/>
    </source>
</evidence>
<keyword evidence="16 23" id="KW-1133">Transmembrane helix</keyword>
<comment type="subcellular location">
    <subcellularLocation>
        <location evidence="4">Cell membrane</location>
        <topology evidence="4">Multi-pass membrane protein</topology>
    </subcellularLocation>
    <subcellularLocation>
        <location evidence="3">Cytoplasm</location>
    </subcellularLocation>
</comment>
<dbReference type="PANTHER" id="PTHR24421:SF37">
    <property type="entry name" value="SENSOR HISTIDINE KINASE NARS"/>
    <property type="match status" value="1"/>
</dbReference>
<evidence type="ECO:0000256" key="6">
    <source>
        <dbReference type="ARBA" id="ARBA00017322"/>
    </source>
</evidence>
<keyword evidence="11 23" id="KW-0812">Transmembrane</keyword>
<dbReference type="InterPro" id="IPR005467">
    <property type="entry name" value="His_kinase_dom"/>
</dbReference>
<evidence type="ECO:0000256" key="17">
    <source>
        <dbReference type="ARBA" id="ARBA00023004"/>
    </source>
</evidence>
<evidence type="ECO:0000256" key="21">
    <source>
        <dbReference type="ARBA" id="ARBA00024827"/>
    </source>
</evidence>
<organism evidence="25 26">
    <name type="scientific">Paenibacillus septentrionalis</name>
    <dbReference type="NCBI Taxonomy" id="429342"/>
    <lineage>
        <taxon>Bacteria</taxon>
        <taxon>Bacillati</taxon>
        <taxon>Bacillota</taxon>
        <taxon>Bacilli</taxon>
        <taxon>Bacillales</taxon>
        <taxon>Paenibacillaceae</taxon>
        <taxon>Paenibacillus</taxon>
    </lineage>
</organism>
<dbReference type="EMBL" id="JBHSTE010000007">
    <property type="protein sequence ID" value="MFC6334677.1"/>
    <property type="molecule type" value="Genomic_DNA"/>
</dbReference>
<keyword evidence="9" id="KW-0963">Cytoplasm</keyword>
<gene>
    <name evidence="25" type="ORF">ACFP56_18760</name>
</gene>
<dbReference type="InterPro" id="IPR011712">
    <property type="entry name" value="Sig_transdc_His_kin_sub3_dim/P"/>
</dbReference>
<evidence type="ECO:0000256" key="7">
    <source>
        <dbReference type="ARBA" id="ARBA00022475"/>
    </source>
</evidence>
<dbReference type="GO" id="GO:0016301">
    <property type="term" value="F:kinase activity"/>
    <property type="evidence" value="ECO:0007669"/>
    <property type="project" value="UniProtKB-KW"/>
</dbReference>
<keyword evidence="10" id="KW-0808">Transferase</keyword>
<dbReference type="Proteomes" id="UP001596233">
    <property type="component" value="Unassembled WGS sequence"/>
</dbReference>
<keyword evidence="7" id="KW-1003">Cell membrane</keyword>
<keyword evidence="8" id="KW-0004">4Fe-4S</keyword>
<dbReference type="Gene3D" id="1.20.5.1930">
    <property type="match status" value="1"/>
</dbReference>
<evidence type="ECO:0000256" key="15">
    <source>
        <dbReference type="ARBA" id="ARBA00022840"/>
    </source>
</evidence>
<evidence type="ECO:0000256" key="2">
    <source>
        <dbReference type="ARBA" id="ARBA00001966"/>
    </source>
</evidence>
<evidence type="ECO:0000256" key="11">
    <source>
        <dbReference type="ARBA" id="ARBA00022692"/>
    </source>
</evidence>
<feature type="transmembrane region" description="Helical" evidence="23">
    <location>
        <begin position="42"/>
        <end position="65"/>
    </location>
</feature>
<dbReference type="InterPro" id="IPR003594">
    <property type="entry name" value="HATPase_dom"/>
</dbReference>
<comment type="caution">
    <text evidence="25">The sequence shown here is derived from an EMBL/GenBank/DDBJ whole genome shotgun (WGS) entry which is preliminary data.</text>
</comment>
<comment type="cofactor">
    <cofactor evidence="2">
        <name>[4Fe-4S] cluster</name>
        <dbReference type="ChEBI" id="CHEBI:49883"/>
    </cofactor>
</comment>
<dbReference type="Pfam" id="PF07730">
    <property type="entry name" value="HisKA_3"/>
    <property type="match status" value="1"/>
</dbReference>
<dbReference type="Pfam" id="PF02518">
    <property type="entry name" value="HATPase_c"/>
    <property type="match status" value="1"/>
</dbReference>
<dbReference type="PROSITE" id="PS50109">
    <property type="entry name" value="HIS_KIN"/>
    <property type="match status" value="1"/>
</dbReference>
<dbReference type="EC" id="2.7.13.3" evidence="5"/>
<evidence type="ECO:0000256" key="3">
    <source>
        <dbReference type="ARBA" id="ARBA00004496"/>
    </source>
</evidence>
<keyword evidence="19" id="KW-0411">Iron-sulfur</keyword>
<proteinExistence type="predicted"/>
<keyword evidence="26" id="KW-1185">Reference proteome</keyword>
<sequence length="345" mass="39558">MSKNSKQFIGSLGLNIHSIMVGVLTAVFAVTVYALLEPLVNWFSLIILVLFLSIIVSAMLVKLLVRNERAALEKLEYTVKNVYNGDYSARVQYDEDDPYGEWYRQFNDFLEQTEQKLAYIQVLGEAKVLQEAASVETAVFEERKRLARDLHDSVSQQLFAIHMSASSLQKLQELNPEHAKEVMKQLVTMSSNAQQQMRKFIAHLRPMELENRSLSEALNYWYPDYCRQNNIQGRLDYRIQSDLTDAKEHQLFLIIQEAMANVVKHAQCTSCQLTLYETEHRVIVTLEDDGKGFKQEALTRKSYGLSTMQERAQKLSGSTEIISKEGRGTIVKVTIPKLIEKEPKL</sequence>
<evidence type="ECO:0000256" key="5">
    <source>
        <dbReference type="ARBA" id="ARBA00012438"/>
    </source>
</evidence>
<name>A0ABW1V7I6_9BACL</name>
<dbReference type="PANTHER" id="PTHR24421">
    <property type="entry name" value="NITRATE/NITRITE SENSOR PROTEIN NARX-RELATED"/>
    <property type="match status" value="1"/>
</dbReference>
<evidence type="ECO:0000256" key="1">
    <source>
        <dbReference type="ARBA" id="ARBA00000085"/>
    </source>
</evidence>
<evidence type="ECO:0000259" key="24">
    <source>
        <dbReference type="PROSITE" id="PS50109"/>
    </source>
</evidence>
<keyword evidence="15" id="KW-0067">ATP-binding</keyword>
<reference evidence="26" key="1">
    <citation type="journal article" date="2019" name="Int. J. Syst. Evol. Microbiol.">
        <title>The Global Catalogue of Microorganisms (GCM) 10K type strain sequencing project: providing services to taxonomists for standard genome sequencing and annotation.</title>
        <authorList>
            <consortium name="The Broad Institute Genomics Platform"/>
            <consortium name="The Broad Institute Genome Sequencing Center for Infectious Disease"/>
            <person name="Wu L."/>
            <person name="Ma J."/>
        </authorList>
    </citation>
    <scope>NUCLEOTIDE SEQUENCE [LARGE SCALE GENOMIC DNA]</scope>
    <source>
        <strain evidence="26">PCU 280</strain>
    </source>
</reference>
<comment type="function">
    <text evidence="21">Member of the two-component regulatory system NreB/NreC involved in the control of dissimilatory nitrate/nitrite reduction in response to oxygen. NreB functions as a direct oxygen sensor histidine kinase which is autophosphorylated, in the absence of oxygen, probably at the conserved histidine residue, and transfers its phosphate group probably to a conserved aspartate residue of NreC. NreB/NreC activates the expression of the nitrate (narGHJI) and nitrite (nir) reductase operons, as well as the putative nitrate transporter gene narT.</text>
</comment>
<evidence type="ECO:0000256" key="19">
    <source>
        <dbReference type="ARBA" id="ARBA00023014"/>
    </source>
</evidence>
<keyword evidence="13" id="KW-0547">Nucleotide-binding</keyword>
<evidence type="ECO:0000256" key="9">
    <source>
        <dbReference type="ARBA" id="ARBA00022490"/>
    </source>
</evidence>
<dbReference type="SUPFAM" id="SSF55874">
    <property type="entry name" value="ATPase domain of HSP90 chaperone/DNA topoisomerase II/histidine kinase"/>
    <property type="match status" value="1"/>
</dbReference>